<protein>
    <recommendedName>
        <fullName evidence="2">DUF6533 domain-containing protein</fullName>
    </recommendedName>
</protein>
<dbReference type="Proteomes" id="UP000308197">
    <property type="component" value="Unassembled WGS sequence"/>
</dbReference>
<feature type="transmembrane region" description="Helical" evidence="1">
    <location>
        <begin position="249"/>
        <end position="269"/>
    </location>
</feature>
<feature type="domain" description="DUF6533" evidence="2">
    <location>
        <begin position="24"/>
        <end position="69"/>
    </location>
</feature>
<keyword evidence="1" id="KW-0472">Membrane</keyword>
<name>A0A5C3P5Z6_9APHY</name>
<dbReference type="EMBL" id="ML211274">
    <property type="protein sequence ID" value="TFK85096.1"/>
    <property type="molecule type" value="Genomic_DNA"/>
</dbReference>
<keyword evidence="1" id="KW-0812">Transmembrane</keyword>
<proteinExistence type="predicted"/>
<evidence type="ECO:0000313" key="3">
    <source>
        <dbReference type="EMBL" id="TFK85096.1"/>
    </source>
</evidence>
<evidence type="ECO:0000256" key="1">
    <source>
        <dbReference type="SAM" id="Phobius"/>
    </source>
</evidence>
<reference evidence="3 4" key="1">
    <citation type="journal article" date="2019" name="Nat. Ecol. Evol.">
        <title>Megaphylogeny resolves global patterns of mushroom evolution.</title>
        <authorList>
            <person name="Varga T."/>
            <person name="Krizsan K."/>
            <person name="Foldi C."/>
            <person name="Dima B."/>
            <person name="Sanchez-Garcia M."/>
            <person name="Sanchez-Ramirez S."/>
            <person name="Szollosi G.J."/>
            <person name="Szarkandi J.G."/>
            <person name="Papp V."/>
            <person name="Albert L."/>
            <person name="Andreopoulos W."/>
            <person name="Angelini C."/>
            <person name="Antonin V."/>
            <person name="Barry K.W."/>
            <person name="Bougher N.L."/>
            <person name="Buchanan P."/>
            <person name="Buyck B."/>
            <person name="Bense V."/>
            <person name="Catcheside P."/>
            <person name="Chovatia M."/>
            <person name="Cooper J."/>
            <person name="Damon W."/>
            <person name="Desjardin D."/>
            <person name="Finy P."/>
            <person name="Geml J."/>
            <person name="Haridas S."/>
            <person name="Hughes K."/>
            <person name="Justo A."/>
            <person name="Karasinski D."/>
            <person name="Kautmanova I."/>
            <person name="Kiss B."/>
            <person name="Kocsube S."/>
            <person name="Kotiranta H."/>
            <person name="LaButti K.M."/>
            <person name="Lechner B.E."/>
            <person name="Liimatainen K."/>
            <person name="Lipzen A."/>
            <person name="Lukacs Z."/>
            <person name="Mihaltcheva S."/>
            <person name="Morgado L.N."/>
            <person name="Niskanen T."/>
            <person name="Noordeloos M.E."/>
            <person name="Ohm R.A."/>
            <person name="Ortiz-Santana B."/>
            <person name="Ovrebo C."/>
            <person name="Racz N."/>
            <person name="Riley R."/>
            <person name="Savchenko A."/>
            <person name="Shiryaev A."/>
            <person name="Soop K."/>
            <person name="Spirin V."/>
            <person name="Szebenyi C."/>
            <person name="Tomsovsky M."/>
            <person name="Tulloss R.E."/>
            <person name="Uehling J."/>
            <person name="Grigoriev I.V."/>
            <person name="Vagvolgyi C."/>
            <person name="Papp T."/>
            <person name="Martin F.M."/>
            <person name="Miettinen O."/>
            <person name="Hibbett D.S."/>
            <person name="Nagy L.G."/>
        </authorList>
    </citation>
    <scope>NUCLEOTIDE SEQUENCE [LARGE SCALE GENOMIC DNA]</scope>
    <source>
        <strain evidence="3 4">HHB13444</strain>
    </source>
</reference>
<keyword evidence="1" id="KW-1133">Transmembrane helix</keyword>
<evidence type="ECO:0000259" key="2">
    <source>
        <dbReference type="Pfam" id="PF20151"/>
    </source>
</evidence>
<gene>
    <name evidence="3" type="ORF">K466DRAFT_588382</name>
</gene>
<organism evidence="3 4">
    <name type="scientific">Polyporus arcularius HHB13444</name>
    <dbReference type="NCBI Taxonomy" id="1314778"/>
    <lineage>
        <taxon>Eukaryota</taxon>
        <taxon>Fungi</taxon>
        <taxon>Dikarya</taxon>
        <taxon>Basidiomycota</taxon>
        <taxon>Agaricomycotina</taxon>
        <taxon>Agaricomycetes</taxon>
        <taxon>Polyporales</taxon>
        <taxon>Polyporaceae</taxon>
        <taxon>Polyporus</taxon>
    </lineage>
</organism>
<feature type="transmembrane region" description="Helical" evidence="1">
    <location>
        <begin position="218"/>
        <end position="237"/>
    </location>
</feature>
<feature type="transmembrane region" description="Helical" evidence="1">
    <location>
        <begin position="96"/>
        <end position="115"/>
    </location>
</feature>
<accession>A0A5C3P5Z6</accession>
<dbReference type="Pfam" id="PF20151">
    <property type="entry name" value="DUF6533"/>
    <property type="match status" value="1"/>
</dbReference>
<dbReference type="AlphaFoldDB" id="A0A5C3P5Z6"/>
<feature type="transmembrane region" description="Helical" evidence="1">
    <location>
        <begin position="171"/>
        <end position="197"/>
    </location>
</feature>
<evidence type="ECO:0000313" key="4">
    <source>
        <dbReference type="Proteomes" id="UP000308197"/>
    </source>
</evidence>
<feature type="transmembrane region" description="Helical" evidence="1">
    <location>
        <begin position="122"/>
        <end position="143"/>
    </location>
</feature>
<keyword evidence="4" id="KW-1185">Reference proteome</keyword>
<sequence length="395" mass="42482">MSSRYGTGAAAIVETYEGFVIDNCLGLAALAFLVYEYMVTFEREVNLFWNSKMTGAVALFLLNRYIVLVTSLLAVSGIVVEFPASSCGPMAKVTNAFAMLQYLPWAAFSAIRVYALSSSSACMLLIFILSVAPAGAALVHLALGLTGEIDPVFGCIVFDPTTPDIAHKYSVLMLCLALVTIGSRTCLILADALIILITWRTIPRRRWTHSHSSSFGSILVWNGTSLIFSLSLCRVLTNFVQVSAPFQAASYVILFIHPITGILVSRFLFDLQGANRQALHLDSKNGPMSYSTYISDGSLSFARVIGSIGSSIPSTSMYSDDPDFDFASQTSTAEATSSPTLSVVIHITRETTTELGSPDMSTLGSHSVPPAYDDEDAGILSLHARKVTFDDGAVV</sequence>
<dbReference type="InterPro" id="IPR045340">
    <property type="entry name" value="DUF6533"/>
</dbReference>
<feature type="transmembrane region" description="Helical" evidence="1">
    <location>
        <begin position="20"/>
        <end position="41"/>
    </location>
</feature>
<dbReference type="InParanoid" id="A0A5C3P5Z6"/>
<feature type="transmembrane region" description="Helical" evidence="1">
    <location>
        <begin position="62"/>
        <end position="84"/>
    </location>
</feature>